<evidence type="ECO:0000313" key="2">
    <source>
        <dbReference type="Proteomes" id="UP000276133"/>
    </source>
</evidence>
<dbReference type="AlphaFoldDB" id="A0A3M7S3B4"/>
<accession>A0A3M7S3B4</accession>
<name>A0A3M7S3B4_BRAPC</name>
<dbReference type="Proteomes" id="UP000276133">
    <property type="component" value="Unassembled WGS sequence"/>
</dbReference>
<dbReference type="EMBL" id="REGN01002122">
    <property type="protein sequence ID" value="RNA30115.1"/>
    <property type="molecule type" value="Genomic_DNA"/>
</dbReference>
<reference evidence="1 2" key="1">
    <citation type="journal article" date="2018" name="Sci. Rep.">
        <title>Genomic signatures of local adaptation to the degree of environmental predictability in rotifers.</title>
        <authorList>
            <person name="Franch-Gras L."/>
            <person name="Hahn C."/>
            <person name="Garcia-Roger E.M."/>
            <person name="Carmona M.J."/>
            <person name="Serra M."/>
            <person name="Gomez A."/>
        </authorList>
    </citation>
    <scope>NUCLEOTIDE SEQUENCE [LARGE SCALE GENOMIC DNA]</scope>
    <source>
        <strain evidence="1">HYR1</strain>
    </source>
</reference>
<gene>
    <name evidence="1" type="ORF">BpHYR1_005463</name>
</gene>
<sequence length="100" mass="11678">MCNLSCENKWITCGDLKAIQNAAIRAIFKIRYDTPSKELYKIAQLPSVEERMSDLNEAYALTAILNKNPLFEEMKEEYEYLNDHYLKDFKTFLCGVKKLS</sequence>
<proteinExistence type="predicted"/>
<keyword evidence="2" id="KW-1185">Reference proteome</keyword>
<protein>
    <submittedName>
        <fullName evidence="1">Uncharacterized protein</fullName>
    </submittedName>
</protein>
<evidence type="ECO:0000313" key="1">
    <source>
        <dbReference type="EMBL" id="RNA30115.1"/>
    </source>
</evidence>
<comment type="caution">
    <text evidence="1">The sequence shown here is derived from an EMBL/GenBank/DDBJ whole genome shotgun (WGS) entry which is preliminary data.</text>
</comment>
<organism evidence="1 2">
    <name type="scientific">Brachionus plicatilis</name>
    <name type="common">Marine rotifer</name>
    <name type="synonym">Brachionus muelleri</name>
    <dbReference type="NCBI Taxonomy" id="10195"/>
    <lineage>
        <taxon>Eukaryota</taxon>
        <taxon>Metazoa</taxon>
        <taxon>Spiralia</taxon>
        <taxon>Gnathifera</taxon>
        <taxon>Rotifera</taxon>
        <taxon>Eurotatoria</taxon>
        <taxon>Monogononta</taxon>
        <taxon>Pseudotrocha</taxon>
        <taxon>Ploima</taxon>
        <taxon>Brachionidae</taxon>
        <taxon>Brachionus</taxon>
    </lineage>
</organism>